<dbReference type="GO" id="GO:0008658">
    <property type="term" value="F:penicillin binding"/>
    <property type="evidence" value="ECO:0007669"/>
    <property type="project" value="InterPro"/>
</dbReference>
<evidence type="ECO:0000256" key="3">
    <source>
        <dbReference type="SAM" id="Phobius"/>
    </source>
</evidence>
<keyword evidence="3" id="KW-0812">Transmembrane</keyword>
<name>A0A2M6W5R2_9BACT</name>
<evidence type="ECO:0000259" key="5">
    <source>
        <dbReference type="Pfam" id="PF03717"/>
    </source>
</evidence>
<dbReference type="AlphaFoldDB" id="A0A2M6W5R2"/>
<evidence type="ECO:0008006" key="8">
    <source>
        <dbReference type="Google" id="ProtNLM"/>
    </source>
</evidence>
<dbReference type="InterPro" id="IPR005311">
    <property type="entry name" value="PBP_dimer"/>
</dbReference>
<evidence type="ECO:0000313" key="6">
    <source>
        <dbReference type="EMBL" id="PIT88121.1"/>
    </source>
</evidence>
<gene>
    <name evidence="6" type="ORF">COU29_03865</name>
</gene>
<evidence type="ECO:0000259" key="4">
    <source>
        <dbReference type="Pfam" id="PF00905"/>
    </source>
</evidence>
<dbReference type="Pfam" id="PF00905">
    <property type="entry name" value="Transpeptidase"/>
    <property type="match status" value="1"/>
</dbReference>
<proteinExistence type="predicted"/>
<dbReference type="InterPro" id="IPR036138">
    <property type="entry name" value="PBP_dimer_sf"/>
</dbReference>
<protein>
    <recommendedName>
        <fullName evidence="8">Penicillin-binding protein 2</fullName>
    </recommendedName>
</protein>
<feature type="domain" description="Penicillin-binding protein transpeptidase" evidence="4">
    <location>
        <begin position="259"/>
        <end position="564"/>
    </location>
</feature>
<dbReference type="EMBL" id="PFBV01000005">
    <property type="protein sequence ID" value="PIT88121.1"/>
    <property type="molecule type" value="Genomic_DNA"/>
</dbReference>
<feature type="transmembrane region" description="Helical" evidence="3">
    <location>
        <begin position="13"/>
        <end position="33"/>
    </location>
</feature>
<dbReference type="PANTHER" id="PTHR30627">
    <property type="entry name" value="PEPTIDOGLYCAN D,D-TRANSPEPTIDASE"/>
    <property type="match status" value="1"/>
</dbReference>
<evidence type="ECO:0000313" key="7">
    <source>
        <dbReference type="Proteomes" id="UP000231426"/>
    </source>
</evidence>
<dbReference type="Gene3D" id="3.40.710.10">
    <property type="entry name" value="DD-peptidase/beta-lactamase superfamily"/>
    <property type="match status" value="1"/>
</dbReference>
<dbReference type="InterPro" id="IPR050515">
    <property type="entry name" value="Beta-lactam/transpept"/>
</dbReference>
<comment type="caution">
    <text evidence="6">The sequence shown here is derived from an EMBL/GenBank/DDBJ whole genome shotgun (WGS) entry which is preliminary data.</text>
</comment>
<dbReference type="Gene3D" id="3.90.1310.10">
    <property type="entry name" value="Penicillin-binding protein 2a (Domain 2)"/>
    <property type="match status" value="1"/>
</dbReference>
<keyword evidence="3" id="KW-1133">Transmembrane helix</keyword>
<evidence type="ECO:0000256" key="2">
    <source>
        <dbReference type="ARBA" id="ARBA00023136"/>
    </source>
</evidence>
<keyword evidence="2 3" id="KW-0472">Membrane</keyword>
<accession>A0A2M6W5R2</accession>
<dbReference type="GO" id="GO:0005886">
    <property type="term" value="C:plasma membrane"/>
    <property type="evidence" value="ECO:0007669"/>
    <property type="project" value="TreeGrafter"/>
</dbReference>
<dbReference type="Proteomes" id="UP000231426">
    <property type="component" value="Unassembled WGS sequence"/>
</dbReference>
<evidence type="ECO:0000256" key="1">
    <source>
        <dbReference type="ARBA" id="ARBA00004370"/>
    </source>
</evidence>
<organism evidence="6 7">
    <name type="scientific">Candidatus Magasanikbacteria bacterium CG10_big_fil_rev_8_21_14_0_10_36_32</name>
    <dbReference type="NCBI Taxonomy" id="1974646"/>
    <lineage>
        <taxon>Bacteria</taxon>
        <taxon>Candidatus Magasanikiibacteriota</taxon>
    </lineage>
</organism>
<sequence>MLKYTVENKFKELSWLSGLFLVLALLIIGRLFVIQIMQRDYYATMALDTHEIYQKLHPTRGQIYFQDSRTGIEYPAAVNRQYYQIFVVPSEIKLEDVASSTQILMDILQLPEDKKDDLIKKLSKENDPYELVAKKITEEKMTEVMAVGMKGVYQIPEIYRYYPEDNWSAGVLGFCSMDTEENLTGNYGVEGYWNKILSGQSGFLFGERAARGGWISLAGMTSMAAENGADLVLTIDRALQYQACSRLKKGMEEYGAINGSLVMLDPNNGAILAMCSVPDYDPNNYSKVDDLSVYNNTAIFTPYEPGSVFKPVVMSIALDLNLINPNTTYNDPCSRQFGPYTIHNASEKCYGNGVTMTQVLENSINTGMIWVEEKIERKILKEYIEKFGFGEKIGVPLDMEMPGNILSLNDKSPIYAAQASFGQGLTVTPLQLAQAYSVFANQGKMYQPQLVKEIRYTDGRREKIDPKLIGQIISPRTAKMIGAMLTSVVEKTYWRTVKLDKYYVAGKTGTAQIPGLGGYKEETNHTFGGFAPATNPKFVIVIKFEAPERQWAESTTAAIFKDLAQFALNYYGVKGDR</sequence>
<comment type="subcellular location">
    <subcellularLocation>
        <location evidence="1">Membrane</location>
    </subcellularLocation>
</comment>
<reference evidence="7" key="1">
    <citation type="submission" date="2017-09" db="EMBL/GenBank/DDBJ databases">
        <title>Depth-based differentiation of microbial function through sediment-hosted aquifers and enrichment of novel symbionts in the deep terrestrial subsurface.</title>
        <authorList>
            <person name="Probst A.J."/>
            <person name="Ladd B."/>
            <person name="Jarett J.K."/>
            <person name="Geller-Mcgrath D.E."/>
            <person name="Sieber C.M.K."/>
            <person name="Emerson J.B."/>
            <person name="Anantharaman K."/>
            <person name="Thomas B.C."/>
            <person name="Malmstrom R."/>
            <person name="Stieglmeier M."/>
            <person name="Klingl A."/>
            <person name="Woyke T."/>
            <person name="Ryan C.M."/>
            <person name="Banfield J.F."/>
        </authorList>
    </citation>
    <scope>NUCLEOTIDE SEQUENCE [LARGE SCALE GENOMIC DNA]</scope>
</reference>
<dbReference type="Pfam" id="PF03717">
    <property type="entry name" value="PBP_dimer"/>
    <property type="match status" value="1"/>
</dbReference>
<dbReference type="GO" id="GO:0071555">
    <property type="term" value="P:cell wall organization"/>
    <property type="evidence" value="ECO:0007669"/>
    <property type="project" value="TreeGrafter"/>
</dbReference>
<dbReference type="InterPro" id="IPR012338">
    <property type="entry name" value="Beta-lactam/transpept-like"/>
</dbReference>
<dbReference type="InterPro" id="IPR001460">
    <property type="entry name" value="PCN-bd_Tpept"/>
</dbReference>
<dbReference type="SUPFAM" id="SSF56601">
    <property type="entry name" value="beta-lactamase/transpeptidase-like"/>
    <property type="match status" value="1"/>
</dbReference>
<dbReference type="PANTHER" id="PTHR30627:SF1">
    <property type="entry name" value="PEPTIDOGLYCAN D,D-TRANSPEPTIDASE FTSI"/>
    <property type="match status" value="1"/>
</dbReference>
<feature type="domain" description="Penicillin-binding protein dimerisation" evidence="5">
    <location>
        <begin position="57"/>
        <end position="212"/>
    </location>
</feature>
<dbReference type="SUPFAM" id="SSF56519">
    <property type="entry name" value="Penicillin binding protein dimerisation domain"/>
    <property type="match status" value="1"/>
</dbReference>